<dbReference type="InterPro" id="IPR013783">
    <property type="entry name" value="Ig-like_fold"/>
</dbReference>
<gene>
    <name evidence="8" type="ORF">HPB48_003515</name>
</gene>
<dbReference type="SUPFAM" id="SSF49452">
    <property type="entry name" value="Starch-binding domain-like"/>
    <property type="match status" value="2"/>
</dbReference>
<dbReference type="GO" id="GO:0030246">
    <property type="term" value="F:carbohydrate binding"/>
    <property type="evidence" value="ECO:0007669"/>
    <property type="project" value="InterPro"/>
</dbReference>
<dbReference type="OMA" id="FVFKGFG"/>
<evidence type="ECO:0000259" key="7">
    <source>
        <dbReference type="Pfam" id="PF23192"/>
    </source>
</evidence>
<dbReference type="InterPro" id="IPR013784">
    <property type="entry name" value="Carb-bd-like_fold"/>
</dbReference>
<evidence type="ECO:0000313" key="8">
    <source>
        <dbReference type="EMBL" id="KAH9371903.1"/>
    </source>
</evidence>
<dbReference type="GO" id="GO:0005789">
    <property type="term" value="C:endoplasmic reticulum membrane"/>
    <property type="evidence" value="ECO:0007669"/>
    <property type="project" value="TreeGrafter"/>
</dbReference>
<evidence type="ECO:0000259" key="4">
    <source>
        <dbReference type="Pfam" id="PF22898"/>
    </source>
</evidence>
<evidence type="ECO:0000256" key="1">
    <source>
        <dbReference type="ARBA" id="ARBA00022729"/>
    </source>
</evidence>
<evidence type="ECO:0000259" key="5">
    <source>
        <dbReference type="Pfam" id="PF22904"/>
    </source>
</evidence>
<feature type="region of interest" description="Disordered" evidence="2">
    <location>
        <begin position="421"/>
        <end position="440"/>
    </location>
</feature>
<dbReference type="Gene3D" id="2.60.40.10">
    <property type="entry name" value="Immunoglobulins"/>
    <property type="match status" value="1"/>
</dbReference>
<dbReference type="Proteomes" id="UP000821853">
    <property type="component" value="Chromosome 3"/>
</dbReference>
<sequence length="1160" mass="123289">MDKFMYTVAAAVFTLASVVKSDDVMGCGGFIRSSVKINYSRVEVKLLTRQGSHKYQTEGAPNNGYYLIPLYDRGDYTLRVDPPPGWVFEPPSVDLHIDGTTDPCSTAKDINFVFKGFSILGKVVSAGAEEGPAGVTVELQDAQGKTLQKTQSGAGGAYSFARILPGDYSLLASHPAWTLGRAKTTVKVTDDNGSPAEHLVVAGYDVRGEVFGEGEPIRGVHFVLASPPALEGCEAAVPKGFALPPGLRFLCQVTSGEDGQFVFPAVPPGAYRLLPFYKAQRIEFDIAPRHASFALSHAGHRFPKKFQVQGFSVSGKVRVSEGGPGVAQAEVFLGSSRVATTDATGTFHLENMKAGQYVLHVKAPGMTFDPFPVRVSPSTPELPSVLAAQFEVCGSIEGAGRRIVVEGAGRDPSTVVADSAGRFLHEPPTGPLRPAAVRRPRGGGVRPALWCPARLPLEVPRGSPAAEPPSPASGPRCGVKCRASGGARVRGRGLRCLCGAEGGAESLSAEVQPDGSFHSCGPGGGPVQGSGWDRPEWCWEHDKGGRLHTVDAAVSSVTLRQTGFRATLVSSHATRVEALHPEDGALNLEVPKGSSQHCLPKRGLYTVRPVGCHEFREKDLRFDTARPSVVTLTVARLSVGGVVITEENVTDLALTATVAGSGAPMRVVPSAPVKHAGDKFLYRFRLMLVPGTSVELVPRSARLLFSPPVLRVAAGDDCAEEAARFEGRIGLFVDGRGAPPVGGVRVVVRDLAGRPARGGDGVGRQRSSSWLGRWTPSPSTMCSVLATKEGYVLRPLDKLGHFEAFKYAEVRVSVTGGDQKEPLPGVLVSLSGAADYRNHSRTREDGRLRFPNLSPGNYFLRPMLKEYRFSPASKMLTVGEGAVLDVDIAGERVAFSCLGWTTSVTGEAEPGVSLEALGAGACAGHQEEAVSDQEGRFRLRGLLPNCAYRLQLKPGAANPHIERAEPPLRHLSVVNSDLTDVRVIVFRYFNQMDITGRVLTDAKHLPNLKVRVTADDAPEQTLHTIPLGPGGFFLLPPMTRDGRTYCLQLEGGVGGGGSGGTCFRANASHRHVTLRHAPELPPHPEHEVAPRSSLLVLPLTVVVLLAGYYSSRLLAWGADLAQAVRGLLRHLGGGAKGGGEAGSGGSPQDARRSKAKARRT</sequence>
<dbReference type="Pfam" id="PF22898">
    <property type="entry name" value="NOMO1-like_1st"/>
    <property type="match status" value="1"/>
</dbReference>
<dbReference type="AlphaFoldDB" id="A0A9J6GAJ2"/>
<reference evidence="8 9" key="1">
    <citation type="journal article" date="2020" name="Cell">
        <title>Large-Scale Comparative Analyses of Tick Genomes Elucidate Their Genetic Diversity and Vector Capacities.</title>
        <authorList>
            <consortium name="Tick Genome and Microbiome Consortium (TIGMIC)"/>
            <person name="Jia N."/>
            <person name="Wang J."/>
            <person name="Shi W."/>
            <person name="Du L."/>
            <person name="Sun Y."/>
            <person name="Zhan W."/>
            <person name="Jiang J.F."/>
            <person name="Wang Q."/>
            <person name="Zhang B."/>
            <person name="Ji P."/>
            <person name="Bell-Sakyi L."/>
            <person name="Cui X.M."/>
            <person name="Yuan T.T."/>
            <person name="Jiang B.G."/>
            <person name="Yang W.F."/>
            <person name="Lam T.T."/>
            <person name="Chang Q.C."/>
            <person name="Ding S.J."/>
            <person name="Wang X.J."/>
            <person name="Zhu J.G."/>
            <person name="Ruan X.D."/>
            <person name="Zhao L."/>
            <person name="Wei J.T."/>
            <person name="Ye R.Z."/>
            <person name="Que T.C."/>
            <person name="Du C.H."/>
            <person name="Zhou Y.H."/>
            <person name="Cheng J.X."/>
            <person name="Dai P.F."/>
            <person name="Guo W.B."/>
            <person name="Han X.H."/>
            <person name="Huang E.J."/>
            <person name="Li L.F."/>
            <person name="Wei W."/>
            <person name="Gao Y.C."/>
            <person name="Liu J.Z."/>
            <person name="Shao H.Z."/>
            <person name="Wang X."/>
            <person name="Wang C.C."/>
            <person name="Yang T.C."/>
            <person name="Huo Q.B."/>
            <person name="Li W."/>
            <person name="Chen H.Y."/>
            <person name="Chen S.E."/>
            <person name="Zhou L.G."/>
            <person name="Ni X.B."/>
            <person name="Tian J.H."/>
            <person name="Sheng Y."/>
            <person name="Liu T."/>
            <person name="Pan Y.S."/>
            <person name="Xia L.Y."/>
            <person name="Li J."/>
            <person name="Zhao F."/>
            <person name="Cao W.C."/>
        </authorList>
    </citation>
    <scope>NUCLEOTIDE SEQUENCE [LARGE SCALE GENOMIC DNA]</scope>
    <source>
        <strain evidence="8">HaeL-2018</strain>
    </source>
</reference>
<dbReference type="Pfam" id="PF22904">
    <property type="entry name" value="NOMO1-like_2nd"/>
    <property type="match status" value="1"/>
</dbReference>
<dbReference type="InterPro" id="IPR055074">
    <property type="entry name" value="NOMO1-3_2nd"/>
</dbReference>
<evidence type="ECO:0000313" key="9">
    <source>
        <dbReference type="Proteomes" id="UP000821853"/>
    </source>
</evidence>
<feature type="signal peptide" evidence="3">
    <location>
        <begin position="1"/>
        <end position="21"/>
    </location>
</feature>
<dbReference type="VEuPathDB" id="VectorBase:HLOH_054664"/>
<dbReference type="PANTHER" id="PTHR23303">
    <property type="entry name" value="CARBOXYPEPTIDASE REGULATORY REGION-CONTAINING"/>
    <property type="match status" value="1"/>
</dbReference>
<name>A0A9J6GAJ2_HAELO</name>
<dbReference type="InterPro" id="IPR056319">
    <property type="entry name" value="NOMO_7th"/>
</dbReference>
<feature type="domain" description="NOMO second beta-sandwich" evidence="5">
    <location>
        <begin position="114"/>
        <end position="202"/>
    </location>
</feature>
<evidence type="ECO:0000256" key="2">
    <source>
        <dbReference type="SAM" id="MobiDB-lite"/>
    </source>
</evidence>
<feature type="chain" id="PRO_5039932395" evidence="3">
    <location>
        <begin position="22"/>
        <end position="1160"/>
    </location>
</feature>
<dbReference type="Gene3D" id="2.60.40.1120">
    <property type="entry name" value="Carboxypeptidase-like, regulatory domain"/>
    <property type="match status" value="1"/>
</dbReference>
<dbReference type="InterPro" id="IPR051417">
    <property type="entry name" value="SDr/BOS_complex"/>
</dbReference>
<dbReference type="EMBL" id="JABSTR010000005">
    <property type="protein sequence ID" value="KAH9371903.1"/>
    <property type="molecule type" value="Genomic_DNA"/>
</dbReference>
<feature type="domain" description="NOMO seventh transthyretin-like" evidence="6">
    <location>
        <begin position="567"/>
        <end position="634"/>
    </location>
</feature>
<keyword evidence="1 3" id="KW-0732">Signal</keyword>
<accession>A0A9J6GAJ2</accession>
<dbReference type="OrthoDB" id="10263633at2759"/>
<keyword evidence="9" id="KW-1185">Reference proteome</keyword>
<dbReference type="SUPFAM" id="SSF49478">
    <property type="entry name" value="Cna protein B-type domain"/>
    <property type="match status" value="1"/>
</dbReference>
<protein>
    <submittedName>
        <fullName evidence="8">Uncharacterized protein</fullName>
    </submittedName>
</protein>
<evidence type="ECO:0000256" key="3">
    <source>
        <dbReference type="SAM" id="SignalP"/>
    </source>
</evidence>
<dbReference type="InterPro" id="IPR055075">
    <property type="entry name" value="NOMO-like_N"/>
</dbReference>
<dbReference type="PANTHER" id="PTHR23303:SF14">
    <property type="entry name" value="BOS COMPLEX SUBUNIT NOMO1-RELATED"/>
    <property type="match status" value="1"/>
</dbReference>
<evidence type="ECO:0000259" key="6">
    <source>
        <dbReference type="Pfam" id="PF23141"/>
    </source>
</evidence>
<feature type="region of interest" description="Disordered" evidence="2">
    <location>
        <begin position="1135"/>
        <end position="1160"/>
    </location>
</feature>
<feature type="domain" description="NOMO-like N-terminal beta-sandwich" evidence="4">
    <location>
        <begin position="28"/>
        <end position="112"/>
    </location>
</feature>
<dbReference type="Pfam" id="PF13620">
    <property type="entry name" value="CarboxypepD_reg"/>
    <property type="match status" value="1"/>
</dbReference>
<comment type="caution">
    <text evidence="8">The sequence shown here is derived from an EMBL/GenBank/DDBJ whole genome shotgun (WGS) entry which is preliminary data.</text>
</comment>
<dbReference type="InterPro" id="IPR056191">
    <property type="entry name" value="NOMO_12th"/>
</dbReference>
<dbReference type="Pfam" id="PF23141">
    <property type="entry name" value="Ig_NOMO"/>
    <property type="match status" value="1"/>
</dbReference>
<organism evidence="8 9">
    <name type="scientific">Haemaphysalis longicornis</name>
    <name type="common">Bush tick</name>
    <dbReference type="NCBI Taxonomy" id="44386"/>
    <lineage>
        <taxon>Eukaryota</taxon>
        <taxon>Metazoa</taxon>
        <taxon>Ecdysozoa</taxon>
        <taxon>Arthropoda</taxon>
        <taxon>Chelicerata</taxon>
        <taxon>Arachnida</taxon>
        <taxon>Acari</taxon>
        <taxon>Parasitiformes</taxon>
        <taxon>Ixodida</taxon>
        <taxon>Ixodoidea</taxon>
        <taxon>Ixodidae</taxon>
        <taxon>Haemaphysalinae</taxon>
        <taxon>Haemaphysalis</taxon>
    </lineage>
</organism>
<proteinExistence type="predicted"/>
<feature type="compositionally biased region" description="Gly residues" evidence="2">
    <location>
        <begin position="1135"/>
        <end position="1145"/>
    </location>
</feature>
<feature type="domain" description="NOMO C-terminal transthyretin-like" evidence="7">
    <location>
        <begin position="990"/>
        <end position="1075"/>
    </location>
</feature>
<dbReference type="Pfam" id="PF23192">
    <property type="entry name" value="NOMO_12th"/>
    <property type="match status" value="1"/>
</dbReference>